<evidence type="ECO:0000259" key="9">
    <source>
        <dbReference type="SMART" id="SM00651"/>
    </source>
</evidence>
<evidence type="ECO:0000256" key="5">
    <source>
        <dbReference type="ARBA" id="ARBA00022884"/>
    </source>
</evidence>
<dbReference type="EMBL" id="JH993844">
    <property type="protein sequence ID" value="ELQ76529.1"/>
    <property type="molecule type" value="Genomic_DNA"/>
</dbReference>
<dbReference type="GO" id="GO:0046540">
    <property type="term" value="C:U4/U6 x U5 tri-snRNP complex"/>
    <property type="evidence" value="ECO:0007669"/>
    <property type="project" value="TreeGrafter"/>
</dbReference>
<dbReference type="GO" id="GO:0071013">
    <property type="term" value="C:catalytic step 2 spliceosome"/>
    <property type="evidence" value="ECO:0007669"/>
    <property type="project" value="TreeGrafter"/>
</dbReference>
<gene>
    <name evidence="10" type="ORF">THOM_0489</name>
</gene>
<dbReference type="GO" id="GO:0071011">
    <property type="term" value="C:precatalytic spliceosome"/>
    <property type="evidence" value="ECO:0007669"/>
    <property type="project" value="TreeGrafter"/>
</dbReference>
<dbReference type="FunCoup" id="L7JYM1">
    <property type="interactions" value="256"/>
</dbReference>
<evidence type="ECO:0000256" key="6">
    <source>
        <dbReference type="ARBA" id="ARBA00023187"/>
    </source>
</evidence>
<dbReference type="GO" id="GO:0003723">
    <property type="term" value="F:RNA binding"/>
    <property type="evidence" value="ECO:0007669"/>
    <property type="project" value="UniProtKB-KW"/>
</dbReference>
<dbReference type="SUPFAM" id="SSF50182">
    <property type="entry name" value="Sm-like ribonucleoproteins"/>
    <property type="match status" value="1"/>
</dbReference>
<accession>L7JYM1</accession>
<dbReference type="InterPro" id="IPR001163">
    <property type="entry name" value="Sm_dom_euk/arc"/>
</dbReference>
<dbReference type="AlphaFoldDB" id="L7JYM1"/>
<dbReference type="GO" id="GO:0000932">
    <property type="term" value="C:P-body"/>
    <property type="evidence" value="ECO:0007669"/>
    <property type="project" value="TreeGrafter"/>
</dbReference>
<evidence type="ECO:0000256" key="2">
    <source>
        <dbReference type="ARBA" id="ARBA00006850"/>
    </source>
</evidence>
<dbReference type="Gene3D" id="2.30.30.100">
    <property type="match status" value="1"/>
</dbReference>
<keyword evidence="6" id="KW-0508">mRNA splicing</keyword>
<keyword evidence="3" id="KW-0507">mRNA processing</keyword>
<proteinExistence type="inferred from homology"/>
<dbReference type="InterPro" id="IPR010920">
    <property type="entry name" value="LSM_dom_sf"/>
</dbReference>
<organism evidence="10 11">
    <name type="scientific">Trachipleistophora hominis</name>
    <name type="common">Microsporidian parasite</name>
    <dbReference type="NCBI Taxonomy" id="72359"/>
    <lineage>
        <taxon>Eukaryota</taxon>
        <taxon>Fungi</taxon>
        <taxon>Fungi incertae sedis</taxon>
        <taxon>Microsporidia</taxon>
        <taxon>Pleistophoridae</taxon>
        <taxon>Trachipleistophora</taxon>
    </lineage>
</organism>
<reference evidence="10 11" key="1">
    <citation type="journal article" date="2012" name="PLoS Pathog.">
        <title>The genome of the obligate intracellular parasite Trachipleistophora hominis: new insights into microsporidian genome dynamics and reductive evolution.</title>
        <authorList>
            <person name="Heinz E."/>
            <person name="Williams T.A."/>
            <person name="Nakjang S."/>
            <person name="Noel C.J."/>
            <person name="Swan D.C."/>
            <person name="Goldberg A.V."/>
            <person name="Harris S.R."/>
            <person name="Weinmaier T."/>
            <person name="Markert S."/>
            <person name="Becher D."/>
            <person name="Bernhardt J."/>
            <person name="Dagan T."/>
            <person name="Hacker C."/>
            <person name="Lucocq J.M."/>
            <person name="Schweder T."/>
            <person name="Rattei T."/>
            <person name="Hall N."/>
            <person name="Hirt R.P."/>
            <person name="Embley T.M."/>
        </authorList>
    </citation>
    <scope>NUCLEOTIDE SEQUENCE [LARGE SCALE GENOMIC DNA]</scope>
</reference>
<dbReference type="Proteomes" id="UP000011185">
    <property type="component" value="Unassembled WGS sequence"/>
</dbReference>
<evidence type="ECO:0000256" key="7">
    <source>
        <dbReference type="ARBA" id="ARBA00023242"/>
    </source>
</evidence>
<keyword evidence="8" id="KW-0687">Ribonucleoprotein</keyword>
<evidence type="ECO:0000313" key="11">
    <source>
        <dbReference type="Proteomes" id="UP000011185"/>
    </source>
</evidence>
<comment type="similarity">
    <text evidence="2">Belongs to the snRNP Sm proteins family.</text>
</comment>
<comment type="subcellular location">
    <subcellularLocation>
        <location evidence="1">Nucleus</location>
    </subcellularLocation>
</comment>
<dbReference type="HOGENOM" id="CLU_130474_4_0_1"/>
<sequence length="119" mass="13740">MHFYHNQTTLPMIFYMFFQKNINKNIIVELKNGLVISGKLLSCDIFLNIKLCDVTVKDLENYRGLSGVSTLSVRGSCVKYVKLEKDEDLIASLLETTRNRFIVNEIREEAEKESDSQMV</sequence>
<keyword evidence="7" id="KW-0539">Nucleus</keyword>
<evidence type="ECO:0000256" key="1">
    <source>
        <dbReference type="ARBA" id="ARBA00004123"/>
    </source>
</evidence>
<dbReference type="InParanoid" id="L7JYM1"/>
<dbReference type="GO" id="GO:1990726">
    <property type="term" value="C:Lsm1-7-Pat1 complex"/>
    <property type="evidence" value="ECO:0007669"/>
    <property type="project" value="TreeGrafter"/>
</dbReference>
<dbReference type="SMART" id="SM00651">
    <property type="entry name" value="Sm"/>
    <property type="match status" value="1"/>
</dbReference>
<evidence type="ECO:0000256" key="3">
    <source>
        <dbReference type="ARBA" id="ARBA00022664"/>
    </source>
</evidence>
<dbReference type="InterPro" id="IPR016654">
    <property type="entry name" value="U6_snRNA_Lsm2"/>
</dbReference>
<evidence type="ECO:0000313" key="10">
    <source>
        <dbReference type="EMBL" id="ELQ76529.1"/>
    </source>
</evidence>
<evidence type="ECO:0000256" key="4">
    <source>
        <dbReference type="ARBA" id="ARBA00022728"/>
    </source>
</evidence>
<dbReference type="OMA" id="DNISCTD"/>
<dbReference type="GO" id="GO:0005688">
    <property type="term" value="C:U6 snRNP"/>
    <property type="evidence" value="ECO:0007669"/>
    <property type="project" value="TreeGrafter"/>
</dbReference>
<dbReference type="OrthoDB" id="10256176at2759"/>
<dbReference type="PANTHER" id="PTHR13829:SF2">
    <property type="entry name" value="U6 SNRNA-ASSOCIATED SM-LIKE PROTEIN LSM2"/>
    <property type="match status" value="1"/>
</dbReference>
<dbReference type="GO" id="GO:0000398">
    <property type="term" value="P:mRNA splicing, via spliceosome"/>
    <property type="evidence" value="ECO:0007669"/>
    <property type="project" value="TreeGrafter"/>
</dbReference>
<feature type="domain" description="Sm" evidence="9">
    <location>
        <begin position="16"/>
        <end position="83"/>
    </location>
</feature>
<name>L7JYM1_TRAHO</name>
<dbReference type="VEuPathDB" id="MicrosporidiaDB:THOM_0489"/>
<dbReference type="Pfam" id="PF01423">
    <property type="entry name" value="LSM"/>
    <property type="match status" value="1"/>
</dbReference>
<keyword evidence="4" id="KW-0747">Spliceosome</keyword>
<keyword evidence="5" id="KW-0694">RNA-binding</keyword>
<protein>
    <submittedName>
        <fullName evidence="10">Putative snRNP core protein</fullName>
    </submittedName>
</protein>
<dbReference type="PANTHER" id="PTHR13829">
    <property type="entry name" value="SNRNP CORE PROTEIN FAMILY MEMBER"/>
    <property type="match status" value="1"/>
</dbReference>
<evidence type="ECO:0000256" key="8">
    <source>
        <dbReference type="ARBA" id="ARBA00023274"/>
    </source>
</evidence>
<dbReference type="STRING" id="72359.L7JYM1"/>
<keyword evidence="11" id="KW-1185">Reference proteome</keyword>